<feature type="transmembrane region" description="Helical" evidence="1">
    <location>
        <begin position="12"/>
        <end position="36"/>
    </location>
</feature>
<evidence type="ECO:0000313" key="3">
    <source>
        <dbReference type="Proteomes" id="UP000286595"/>
    </source>
</evidence>
<dbReference type="EMBL" id="QRIM01000002">
    <property type="protein sequence ID" value="RHG62480.1"/>
    <property type="molecule type" value="Genomic_DNA"/>
</dbReference>
<name>A0A3R6E1M7_9FIRM</name>
<comment type="caution">
    <text evidence="2">The sequence shown here is derived from an EMBL/GenBank/DDBJ whole genome shotgun (WGS) entry which is preliminary data.</text>
</comment>
<proteinExistence type="predicted"/>
<sequence>MDKKKYWIIRLFFVLFTISVSVAILPCGIINVHGLFGEVTTYVVVEDKEQEIVSIEDVDHKKVQTVKGINILNIWFEILITVVCISFCANLIQLPRGDTIVTLKVRMDD</sequence>
<evidence type="ECO:0000256" key="1">
    <source>
        <dbReference type="SAM" id="Phobius"/>
    </source>
</evidence>
<keyword evidence="1" id="KW-0812">Transmembrane</keyword>
<keyword evidence="1" id="KW-1133">Transmembrane helix</keyword>
<dbReference type="Proteomes" id="UP000286595">
    <property type="component" value="Unassembled WGS sequence"/>
</dbReference>
<reference evidence="2 3" key="1">
    <citation type="submission" date="2018-08" db="EMBL/GenBank/DDBJ databases">
        <title>A genome reference for cultivated species of the human gut microbiota.</title>
        <authorList>
            <person name="Zou Y."/>
            <person name="Xue W."/>
            <person name="Luo G."/>
        </authorList>
    </citation>
    <scope>NUCLEOTIDE SEQUENCE [LARGE SCALE GENOMIC DNA]</scope>
    <source>
        <strain evidence="2 3">AM22-12LB</strain>
    </source>
</reference>
<dbReference type="AlphaFoldDB" id="A0A3R6E1M7"/>
<evidence type="ECO:0000313" key="2">
    <source>
        <dbReference type="EMBL" id="RHG62480.1"/>
    </source>
</evidence>
<feature type="transmembrane region" description="Helical" evidence="1">
    <location>
        <begin position="74"/>
        <end position="94"/>
    </location>
</feature>
<dbReference type="RefSeq" id="WP_118217427.1">
    <property type="nucleotide sequence ID" value="NZ_QRIM01000002.1"/>
</dbReference>
<accession>A0A3R6E1M7</accession>
<protein>
    <submittedName>
        <fullName evidence="2">Uncharacterized protein</fullName>
    </submittedName>
</protein>
<organism evidence="2 3">
    <name type="scientific">Coprococcus comes</name>
    <dbReference type="NCBI Taxonomy" id="410072"/>
    <lineage>
        <taxon>Bacteria</taxon>
        <taxon>Bacillati</taxon>
        <taxon>Bacillota</taxon>
        <taxon>Clostridia</taxon>
        <taxon>Lachnospirales</taxon>
        <taxon>Lachnospiraceae</taxon>
        <taxon>Coprococcus</taxon>
    </lineage>
</organism>
<gene>
    <name evidence="2" type="ORF">DW252_02805</name>
</gene>
<keyword evidence="1" id="KW-0472">Membrane</keyword>